<keyword evidence="1" id="KW-0175">Coiled coil</keyword>
<organism evidence="2 3">
    <name type="scientific">Favolaschia claudopus</name>
    <dbReference type="NCBI Taxonomy" id="2862362"/>
    <lineage>
        <taxon>Eukaryota</taxon>
        <taxon>Fungi</taxon>
        <taxon>Dikarya</taxon>
        <taxon>Basidiomycota</taxon>
        <taxon>Agaricomycotina</taxon>
        <taxon>Agaricomycetes</taxon>
        <taxon>Agaricomycetidae</taxon>
        <taxon>Agaricales</taxon>
        <taxon>Marasmiineae</taxon>
        <taxon>Mycenaceae</taxon>
        <taxon>Favolaschia</taxon>
    </lineage>
</organism>
<comment type="caution">
    <text evidence="2">The sequence shown here is derived from an EMBL/GenBank/DDBJ whole genome shotgun (WGS) entry which is preliminary data.</text>
</comment>
<evidence type="ECO:0000256" key="1">
    <source>
        <dbReference type="SAM" id="Coils"/>
    </source>
</evidence>
<dbReference type="Proteomes" id="UP001362999">
    <property type="component" value="Unassembled WGS sequence"/>
</dbReference>
<accession>A0AAW0BX39</accession>
<feature type="coiled-coil region" evidence="1">
    <location>
        <begin position="45"/>
        <end position="79"/>
    </location>
</feature>
<dbReference type="EMBL" id="JAWWNJ010000024">
    <property type="protein sequence ID" value="KAK7031754.1"/>
    <property type="molecule type" value="Genomic_DNA"/>
</dbReference>
<sequence>MQNDKGSASLPTPGRYHTLWTTNEAPQSSEITFLKSVISKADARLAWIDQELSKLRDTVMQLEEERASLSDALERNKAVLAPHRRLPTEILDEIFRWTLPSLEEQIRFEEFDIEESPWILTHVCVRWRAISCSRPWLWSTITLNHSSSTSIRDRLSLLRTQIDRSRHLKVHFYASEETDLVPQLESLQLLVAHSSRWEELSVGLTAGILPYLDPIRGRLSVLKRLWIDWLGSDEVYYEDSLDLFHVAPSLVDFGTFSEDRFSSVAFPAHQLTRYQLEGSWERHEAILKLAAPQLVEAHIAITDPDVPWPYPGEPIILPRLLRLYVSDTEVLDYVETPALVGLAFDAYIGSTDVSPHLAPFFDRSRCRPSRLSLPGFPDAHVTSQMLQKFPFITDLFLLIEEADAQEGADQLVSALTVTDSEDNAVAPHLRSICFASQNDSFIDYTRFLAMIRSRWRATRCTLETAVLLTEGPSPDSETLQGIDTLQQEGLDFTTMDKEDPYHHTIRKRWCYATPWN</sequence>
<dbReference type="AlphaFoldDB" id="A0AAW0BX39"/>
<keyword evidence="3" id="KW-1185">Reference proteome</keyword>
<reference evidence="2 3" key="1">
    <citation type="journal article" date="2024" name="J Genomics">
        <title>Draft genome sequencing and assembly of Favolaschia claudopus CIRM-BRFM 2984 isolated from oak limbs.</title>
        <authorList>
            <person name="Navarro D."/>
            <person name="Drula E."/>
            <person name="Chaduli D."/>
            <person name="Cazenave R."/>
            <person name="Ahrendt S."/>
            <person name="Wang J."/>
            <person name="Lipzen A."/>
            <person name="Daum C."/>
            <person name="Barry K."/>
            <person name="Grigoriev I.V."/>
            <person name="Favel A."/>
            <person name="Rosso M.N."/>
            <person name="Martin F."/>
        </authorList>
    </citation>
    <scope>NUCLEOTIDE SEQUENCE [LARGE SCALE GENOMIC DNA]</scope>
    <source>
        <strain evidence="2 3">CIRM-BRFM 2984</strain>
    </source>
</reference>
<evidence type="ECO:0000313" key="3">
    <source>
        <dbReference type="Proteomes" id="UP001362999"/>
    </source>
</evidence>
<gene>
    <name evidence="2" type="ORF">R3P38DRAFT_827596</name>
</gene>
<proteinExistence type="predicted"/>
<protein>
    <submittedName>
        <fullName evidence="2">F-box domain-containing protein</fullName>
    </submittedName>
</protein>
<evidence type="ECO:0000313" key="2">
    <source>
        <dbReference type="EMBL" id="KAK7031754.1"/>
    </source>
</evidence>
<name>A0AAW0BX39_9AGAR</name>